<protein>
    <submittedName>
        <fullName evidence="1">CaiB/BaiF CoA transferase family protein</fullName>
    </submittedName>
</protein>
<dbReference type="InterPro" id="IPR050509">
    <property type="entry name" value="CoA-transferase_III"/>
</dbReference>
<dbReference type="Proteomes" id="UP001596456">
    <property type="component" value="Unassembled WGS sequence"/>
</dbReference>
<dbReference type="GO" id="GO:0016740">
    <property type="term" value="F:transferase activity"/>
    <property type="evidence" value="ECO:0007669"/>
    <property type="project" value="UniProtKB-KW"/>
</dbReference>
<dbReference type="PANTHER" id="PTHR48228">
    <property type="entry name" value="SUCCINYL-COA--D-CITRAMALATE COA-TRANSFERASE"/>
    <property type="match status" value="1"/>
</dbReference>
<dbReference type="InterPro" id="IPR044855">
    <property type="entry name" value="CoA-Trfase_III_dom3_sf"/>
</dbReference>
<evidence type="ECO:0000313" key="2">
    <source>
        <dbReference type="Proteomes" id="UP001596456"/>
    </source>
</evidence>
<keyword evidence="2" id="KW-1185">Reference proteome</keyword>
<dbReference type="Gene3D" id="3.30.1540.10">
    <property type="entry name" value="formyl-coa transferase, domain 3"/>
    <property type="match status" value="1"/>
</dbReference>
<organism evidence="1 2">
    <name type="scientific">Rhodocista pekingensis</name>
    <dbReference type="NCBI Taxonomy" id="201185"/>
    <lineage>
        <taxon>Bacteria</taxon>
        <taxon>Pseudomonadati</taxon>
        <taxon>Pseudomonadota</taxon>
        <taxon>Alphaproteobacteria</taxon>
        <taxon>Rhodospirillales</taxon>
        <taxon>Azospirillaceae</taxon>
        <taxon>Rhodocista</taxon>
    </lineage>
</organism>
<dbReference type="Pfam" id="PF02515">
    <property type="entry name" value="CoA_transf_3"/>
    <property type="match status" value="1"/>
</dbReference>
<dbReference type="InterPro" id="IPR023606">
    <property type="entry name" value="CoA-Trfase_III_dom_1_sf"/>
</dbReference>
<reference evidence="2" key="1">
    <citation type="journal article" date="2019" name="Int. J. Syst. Evol. Microbiol.">
        <title>The Global Catalogue of Microorganisms (GCM) 10K type strain sequencing project: providing services to taxonomists for standard genome sequencing and annotation.</title>
        <authorList>
            <consortium name="The Broad Institute Genomics Platform"/>
            <consortium name="The Broad Institute Genome Sequencing Center for Infectious Disease"/>
            <person name="Wu L."/>
            <person name="Ma J."/>
        </authorList>
    </citation>
    <scope>NUCLEOTIDE SEQUENCE [LARGE SCALE GENOMIC DNA]</scope>
    <source>
        <strain evidence="2">CGMCC 1.16275</strain>
    </source>
</reference>
<dbReference type="RefSeq" id="WP_377360218.1">
    <property type="nucleotide sequence ID" value="NZ_JBHTCM010000018.1"/>
</dbReference>
<dbReference type="InterPro" id="IPR003673">
    <property type="entry name" value="CoA-Trfase_fam_III"/>
</dbReference>
<dbReference type="EMBL" id="JBHTCM010000018">
    <property type="protein sequence ID" value="MFC7334670.1"/>
    <property type="molecule type" value="Genomic_DNA"/>
</dbReference>
<evidence type="ECO:0000313" key="1">
    <source>
        <dbReference type="EMBL" id="MFC7334670.1"/>
    </source>
</evidence>
<accession>A0ABW2KZA8</accession>
<dbReference type="PANTHER" id="PTHR48228:SF5">
    <property type="entry name" value="ALPHA-METHYLACYL-COA RACEMASE"/>
    <property type="match status" value="1"/>
</dbReference>
<gene>
    <name evidence="1" type="ORF">ACFQPS_15995</name>
</gene>
<dbReference type="Gene3D" id="3.40.50.10540">
    <property type="entry name" value="Crotonobetainyl-coa:carnitine coa-transferase, domain 1"/>
    <property type="match status" value="1"/>
</dbReference>
<comment type="caution">
    <text evidence="1">The sequence shown here is derived from an EMBL/GenBank/DDBJ whole genome shotgun (WGS) entry which is preliminary data.</text>
</comment>
<sequence>MRAKPLAGLTVLDLTRLLPGPMCTQHLADLGADVLKVEDPAGGDYARWMGQRQKVNSTSFLLFNRNKRSLTLDLKKPEAQQILLKLAADADIVVEGFRPGVADRLGVGYAAVRALNPKVVYASITGYGQDGPWAQRAGHDMNYLAHAGVLDQTGTAGGPPALSNFQIADLAGGSLSAVMGILAALVDAQRTGQGRHVDVAMTDCVLAHTVVALSTLNAGQGAEPRGQGRLSGGQPNYGVYETADGRWLAVGALEQKFWSAFCAAIGTPELEGLGYATGAEGERVRAAVAERVRARPLADWAAVFAGVDACVSPVLTPEEALESEQARGRGLVVEHDHPVEGPVRQYAFPIRMTDFAFSIDRPAPMQGEHTAEVLAGLGYGPEELARLKAEGVV</sequence>
<proteinExistence type="predicted"/>
<name>A0ABW2KZA8_9PROT</name>
<keyword evidence="1" id="KW-0808">Transferase</keyword>
<dbReference type="SUPFAM" id="SSF89796">
    <property type="entry name" value="CoA-transferase family III (CaiB/BaiF)"/>
    <property type="match status" value="1"/>
</dbReference>